<organism evidence="2 3">
    <name type="scientific">Rhizoctonia solani</name>
    <dbReference type="NCBI Taxonomy" id="456999"/>
    <lineage>
        <taxon>Eukaryota</taxon>
        <taxon>Fungi</taxon>
        <taxon>Dikarya</taxon>
        <taxon>Basidiomycota</taxon>
        <taxon>Agaricomycotina</taxon>
        <taxon>Agaricomycetes</taxon>
        <taxon>Cantharellales</taxon>
        <taxon>Ceratobasidiaceae</taxon>
        <taxon>Rhizoctonia</taxon>
    </lineage>
</organism>
<feature type="compositionally biased region" description="Basic and acidic residues" evidence="1">
    <location>
        <begin position="119"/>
        <end position="140"/>
    </location>
</feature>
<sequence>MSDAAHRRIWTPKKRVLPEIHVPARPMSSDVYKSRLLAYATAVADQMSNSGDEDPVEQQTNKHINLPGTKRVAASPRTASSFVLLDNRVSNTLPEDLGLSGYTEDHTAMPGPYTETLDPNDRTKLKRTEPLDSGRLDHSTDRTQLTPLKFGAFDNGRSDELVPTNLDIICAHLEDHEKEYQSDDAIDELEESDPLVSEYEVVQEDYDVLAADEPSDDEGGPTEQHQATARQGSQWEHSVPDMVDAASKMLEAPKRDPRIQPFPMKVSCHSPVPNPTAPDKTPKFIPQHSRRV</sequence>
<accession>A0A8H3E8I0</accession>
<dbReference type="EMBL" id="CAJNJQ010002486">
    <property type="protein sequence ID" value="CAE7177353.1"/>
    <property type="molecule type" value="Genomic_DNA"/>
</dbReference>
<protein>
    <submittedName>
        <fullName evidence="2">Uncharacterized protein</fullName>
    </submittedName>
</protein>
<feature type="region of interest" description="Disordered" evidence="1">
    <location>
        <begin position="97"/>
        <end position="140"/>
    </location>
</feature>
<evidence type="ECO:0000313" key="3">
    <source>
        <dbReference type="Proteomes" id="UP000663827"/>
    </source>
</evidence>
<evidence type="ECO:0000313" key="2">
    <source>
        <dbReference type="EMBL" id="CAE7177353.1"/>
    </source>
</evidence>
<gene>
    <name evidence="2" type="ORF">RDB_LOCUS113188</name>
</gene>
<feature type="region of interest" description="Disordered" evidence="1">
    <location>
        <begin position="211"/>
        <end position="292"/>
    </location>
</feature>
<dbReference type="AlphaFoldDB" id="A0A8H3E8I0"/>
<evidence type="ECO:0000256" key="1">
    <source>
        <dbReference type="SAM" id="MobiDB-lite"/>
    </source>
</evidence>
<feature type="compositionally biased region" description="Polar residues" evidence="1">
    <location>
        <begin position="223"/>
        <end position="236"/>
    </location>
</feature>
<reference evidence="2" key="1">
    <citation type="submission" date="2021-01" db="EMBL/GenBank/DDBJ databases">
        <authorList>
            <person name="Kaushik A."/>
        </authorList>
    </citation>
    <scope>NUCLEOTIDE SEQUENCE</scope>
    <source>
        <strain evidence="2">AG5</strain>
    </source>
</reference>
<dbReference type="Proteomes" id="UP000663827">
    <property type="component" value="Unassembled WGS sequence"/>
</dbReference>
<name>A0A8H3E8I0_9AGAM</name>
<proteinExistence type="predicted"/>
<comment type="caution">
    <text evidence="2">The sequence shown here is derived from an EMBL/GenBank/DDBJ whole genome shotgun (WGS) entry which is preliminary data.</text>
</comment>